<dbReference type="InterPro" id="IPR012677">
    <property type="entry name" value="Nucleotide-bd_a/b_plait_sf"/>
</dbReference>
<protein>
    <submittedName>
        <fullName evidence="10">Polypyrimidine tract binding protein 3</fullName>
    </submittedName>
</protein>
<feature type="domain" description="RRM" evidence="9">
    <location>
        <begin position="154"/>
        <end position="230"/>
    </location>
</feature>
<dbReference type="FunFam" id="3.30.70.330:FF:000036">
    <property type="entry name" value="polypyrimidine tract-binding protein 1 isoform X2"/>
    <property type="match status" value="1"/>
</dbReference>
<dbReference type="GO" id="GO:0005634">
    <property type="term" value="C:nucleus"/>
    <property type="evidence" value="ECO:0007669"/>
    <property type="project" value="InterPro"/>
</dbReference>
<dbReference type="Gene3D" id="3.30.70.330">
    <property type="match status" value="4"/>
</dbReference>
<gene>
    <name evidence="10" type="primary">PTBP3</name>
</gene>
<dbReference type="GO" id="GO:0003723">
    <property type="term" value="F:RNA binding"/>
    <property type="evidence" value="ECO:0007669"/>
    <property type="project" value="UniProtKB-UniRule"/>
</dbReference>
<dbReference type="InterPro" id="IPR055204">
    <property type="entry name" value="HNRNPL_RRM"/>
</dbReference>
<evidence type="ECO:0000313" key="10">
    <source>
        <dbReference type="Ensembl" id="ENSMMMP00000002329.1"/>
    </source>
</evidence>
<feature type="region of interest" description="Disordered" evidence="8">
    <location>
        <begin position="1"/>
        <end position="26"/>
    </location>
</feature>
<dbReference type="AlphaFoldDB" id="A0A8C6EMT5"/>
<dbReference type="InterPro" id="IPR021790">
    <property type="entry name" value="PTBP1-like_RRM2"/>
</dbReference>
<name>A0A8C6EMT5_MARMA</name>
<dbReference type="NCBIfam" id="TIGR01649">
    <property type="entry name" value="hnRNP-L_PTB"/>
    <property type="match status" value="2"/>
</dbReference>
<evidence type="ECO:0000256" key="1">
    <source>
        <dbReference type="ARBA" id="ARBA00022553"/>
    </source>
</evidence>
<evidence type="ECO:0000256" key="3">
    <source>
        <dbReference type="ARBA" id="ARBA00022737"/>
    </source>
</evidence>
<feature type="domain" description="RRM" evidence="9">
    <location>
        <begin position="293"/>
        <end position="371"/>
    </location>
</feature>
<dbReference type="FunFam" id="3.30.70.330:FF:000341">
    <property type="entry name" value="Hephaestus, isoform C"/>
    <property type="match status" value="1"/>
</dbReference>
<dbReference type="Pfam" id="PF11835">
    <property type="entry name" value="RRM_8"/>
    <property type="match status" value="1"/>
</dbReference>
<dbReference type="CDD" id="cd12693">
    <property type="entry name" value="RRM2_PTBP1_like"/>
    <property type="match status" value="1"/>
</dbReference>
<feature type="region of interest" description="Disordered" evidence="8">
    <location>
        <begin position="372"/>
        <end position="393"/>
    </location>
</feature>
<dbReference type="Pfam" id="PF22976">
    <property type="entry name" value="RRM_10"/>
    <property type="match status" value="1"/>
</dbReference>
<evidence type="ECO:0000256" key="8">
    <source>
        <dbReference type="SAM" id="MobiDB-lite"/>
    </source>
</evidence>
<reference evidence="10" key="2">
    <citation type="submission" date="2025-09" db="UniProtKB">
        <authorList>
            <consortium name="Ensembl"/>
        </authorList>
    </citation>
    <scope>IDENTIFICATION</scope>
</reference>
<dbReference type="Pfam" id="PF13893">
    <property type="entry name" value="RRM_5"/>
    <property type="match status" value="1"/>
</dbReference>
<dbReference type="InterPro" id="IPR000504">
    <property type="entry name" value="RRM_dom"/>
</dbReference>
<dbReference type="InterPro" id="IPR035979">
    <property type="entry name" value="RBD_domain_sf"/>
</dbReference>
<keyword evidence="1" id="KW-0597">Phosphoprotein</keyword>
<dbReference type="FunFam" id="3.30.70.330:FF:000032">
    <property type="entry name" value="Polypyrimidine tract-binding protein 2 isoform 1"/>
    <property type="match status" value="1"/>
</dbReference>
<feature type="compositionally biased region" description="Polar residues" evidence="8">
    <location>
        <begin position="1"/>
        <end position="10"/>
    </location>
</feature>
<feature type="domain" description="RRM" evidence="9">
    <location>
        <begin position="414"/>
        <end position="489"/>
    </location>
</feature>
<sequence length="491" mass="53607">MNNSTPSTGVYANGNDNKKFKGDRPPCSPSRVLHLRKIPCDVTEAEVISLGLPFGKVTNLLMLKGKSQAFLEMASEEAAVTMVNYYTPVTPQLRSQPVYIQYSNHRELKTDNLPNQARAQAALQAVSAVQSGNLALPGAPSNEGTVLPGQSPVLRIIIENLFYPVTLEVLHQIFSKFGTVLKIITFTKNNQFQALLQYADPVNAHYAKMALDGQNIYNACCTLRIDFSKLTSLNVKYNNDKSRDFTRLDLPTGDGQPSLEPPMAAAFGAPGIISSPYAGAAGFAPAIGFPQATGLSVPAVPGALGPLLITPHGLFILFGVYGDVHRVKIMFNKKENALVQMADASQAQLAMNHLSGQRLYGKVLRATLSKHQSVQLPREGQEDQGLTKDFSNSPLHRFKKPGSKNFQNIFPPSATLHLSNIPPSVTMDDLKNLFTEAGCSVKAFKFFQKDRKMALIQLASVEEAIQALIELHNHDLGENHHLRVSFSKSTI</sequence>
<dbReference type="GO" id="GO:0008380">
    <property type="term" value="P:RNA splicing"/>
    <property type="evidence" value="ECO:0007669"/>
    <property type="project" value="UniProtKB-KW"/>
</dbReference>
<organism evidence="10 11">
    <name type="scientific">Marmota marmota marmota</name>
    <name type="common">Alpine marmot</name>
    <dbReference type="NCBI Taxonomy" id="9994"/>
    <lineage>
        <taxon>Eukaryota</taxon>
        <taxon>Metazoa</taxon>
        <taxon>Chordata</taxon>
        <taxon>Craniata</taxon>
        <taxon>Vertebrata</taxon>
        <taxon>Euteleostomi</taxon>
        <taxon>Mammalia</taxon>
        <taxon>Eutheria</taxon>
        <taxon>Euarchontoglires</taxon>
        <taxon>Glires</taxon>
        <taxon>Rodentia</taxon>
        <taxon>Sciuromorpha</taxon>
        <taxon>Sciuridae</taxon>
        <taxon>Xerinae</taxon>
        <taxon>Marmotini</taxon>
        <taxon>Marmota</taxon>
    </lineage>
</organism>
<evidence type="ECO:0000256" key="6">
    <source>
        <dbReference type="ARBA" id="ARBA00023187"/>
    </source>
</evidence>
<dbReference type="PROSITE" id="PS50102">
    <property type="entry name" value="RRM"/>
    <property type="match status" value="4"/>
</dbReference>
<dbReference type="SMART" id="SM00360">
    <property type="entry name" value="RRM"/>
    <property type="match status" value="4"/>
</dbReference>
<evidence type="ECO:0000256" key="5">
    <source>
        <dbReference type="ARBA" id="ARBA00022990"/>
    </source>
</evidence>
<proteinExistence type="predicted"/>
<dbReference type="Ensembl" id="ENSMMMT00000002609.1">
    <property type="protein sequence ID" value="ENSMMMP00000002329.1"/>
    <property type="gene ID" value="ENSMMMG00000002022.1"/>
</dbReference>
<feature type="domain" description="RRM" evidence="9">
    <location>
        <begin position="31"/>
        <end position="115"/>
    </location>
</feature>
<keyword evidence="6" id="KW-0508">mRNA splicing</keyword>
<evidence type="ECO:0000256" key="7">
    <source>
        <dbReference type="PROSITE-ProRule" id="PRU00176"/>
    </source>
</evidence>
<accession>A0A8C6EMT5</accession>
<keyword evidence="3" id="KW-0677">Repeat</keyword>
<dbReference type="InterPro" id="IPR006536">
    <property type="entry name" value="HnRNP-L/PTB"/>
</dbReference>
<dbReference type="SUPFAM" id="SSF54928">
    <property type="entry name" value="RNA-binding domain, RBD"/>
    <property type="match status" value="3"/>
</dbReference>
<keyword evidence="4 7" id="KW-0694">RNA-binding</keyword>
<dbReference type="Proteomes" id="UP000694407">
    <property type="component" value="Unplaced"/>
</dbReference>
<evidence type="ECO:0000256" key="4">
    <source>
        <dbReference type="ARBA" id="ARBA00022884"/>
    </source>
</evidence>
<dbReference type="GO" id="GO:0006397">
    <property type="term" value="P:mRNA processing"/>
    <property type="evidence" value="ECO:0007669"/>
    <property type="project" value="UniProtKB-KW"/>
</dbReference>
<keyword evidence="11" id="KW-1185">Reference proteome</keyword>
<evidence type="ECO:0000313" key="11">
    <source>
        <dbReference type="Proteomes" id="UP000694407"/>
    </source>
</evidence>
<reference evidence="10" key="1">
    <citation type="submission" date="2025-08" db="UniProtKB">
        <authorList>
            <consortium name="Ensembl"/>
        </authorList>
    </citation>
    <scope>IDENTIFICATION</scope>
</reference>
<evidence type="ECO:0000259" key="9">
    <source>
        <dbReference type="PROSITE" id="PS50102"/>
    </source>
</evidence>
<keyword evidence="2" id="KW-0507">mRNA processing</keyword>
<dbReference type="GO" id="GO:0033119">
    <property type="term" value="P:negative regulation of RNA splicing"/>
    <property type="evidence" value="ECO:0007669"/>
    <property type="project" value="Ensembl"/>
</dbReference>
<evidence type="ECO:0000256" key="2">
    <source>
        <dbReference type="ARBA" id="ARBA00022664"/>
    </source>
</evidence>
<dbReference type="FunFam" id="3.30.70.330:FF:000018">
    <property type="entry name" value="Polypyrimidine tract-binding protein 2 isoform 1"/>
    <property type="match status" value="1"/>
</dbReference>
<dbReference type="GeneTree" id="ENSGT01050000244924"/>
<keyword evidence="5" id="KW-0007">Acetylation</keyword>
<dbReference type="PANTHER" id="PTHR15592">
    <property type="entry name" value="MATRIN 3/NUCLEAR PROTEIN 220-RELATED"/>
    <property type="match status" value="1"/>
</dbReference>